<evidence type="ECO:0000313" key="3">
    <source>
        <dbReference type="Proteomes" id="UP001140217"/>
    </source>
</evidence>
<dbReference type="PANTHER" id="PTHR42791:SF1">
    <property type="entry name" value="N-ACETYLTRANSFERASE DOMAIN-CONTAINING PROTEIN"/>
    <property type="match status" value="1"/>
</dbReference>
<accession>A0A9W8LL77</accession>
<feature type="domain" description="N-acetyltransferase" evidence="1">
    <location>
        <begin position="151"/>
        <end position="288"/>
    </location>
</feature>
<organism evidence="2 3">
    <name type="scientific">Coemansia javaensis</name>
    <dbReference type="NCBI Taxonomy" id="2761396"/>
    <lineage>
        <taxon>Eukaryota</taxon>
        <taxon>Fungi</taxon>
        <taxon>Fungi incertae sedis</taxon>
        <taxon>Zoopagomycota</taxon>
        <taxon>Kickxellomycotina</taxon>
        <taxon>Kickxellomycetes</taxon>
        <taxon>Kickxellales</taxon>
        <taxon>Kickxellaceae</taxon>
        <taxon>Coemansia</taxon>
    </lineage>
</organism>
<dbReference type="InterPro" id="IPR052523">
    <property type="entry name" value="Trichothecene_AcTrans"/>
</dbReference>
<evidence type="ECO:0000313" key="2">
    <source>
        <dbReference type="EMBL" id="KAJ2784519.1"/>
    </source>
</evidence>
<proteinExistence type="predicted"/>
<sequence length="288" mass="31298">MERRALPQWYAESRGLHDGMIRATSDSTESFVFGRLFMTPSNSSFRDGNHLAVRFCHLESPLDRLAPFADPPRALPAIVQTTFGSSSAYETPAAPRCVVDYTLVGWDAAAAGVVDEFAREGFSCERVEDSVMAAVVGELTPGPAQAAEEGVAIRAAGPADAARLVACNARCFGYDQRGDTAWLAPKLERQLGRPDRFHVHAALAGDAVVGFASVYRRCGLAFVQAVGTHPDYRRRGVGSAVLRAALASLPPDTRVYLDACEDGPIRMYRKLGFEEVGKITYVECMHRQ</sequence>
<comment type="caution">
    <text evidence="2">The sequence shown here is derived from an EMBL/GenBank/DDBJ whole genome shotgun (WGS) entry which is preliminary data.</text>
</comment>
<dbReference type="PROSITE" id="PS51186">
    <property type="entry name" value="GNAT"/>
    <property type="match status" value="1"/>
</dbReference>
<gene>
    <name evidence="2" type="ORF">H4R18_001059</name>
</gene>
<dbReference type="Pfam" id="PF00583">
    <property type="entry name" value="Acetyltransf_1"/>
    <property type="match status" value="1"/>
</dbReference>
<dbReference type="SUPFAM" id="SSF55729">
    <property type="entry name" value="Acyl-CoA N-acyltransferases (Nat)"/>
    <property type="match status" value="1"/>
</dbReference>
<protein>
    <recommendedName>
        <fullName evidence="1">N-acetyltransferase domain-containing protein</fullName>
    </recommendedName>
</protein>
<dbReference type="PANTHER" id="PTHR42791">
    <property type="entry name" value="GNAT FAMILY ACETYLTRANSFERASE"/>
    <property type="match status" value="1"/>
</dbReference>
<dbReference type="AlphaFoldDB" id="A0A9W8LL77"/>
<dbReference type="CDD" id="cd04301">
    <property type="entry name" value="NAT_SF"/>
    <property type="match status" value="1"/>
</dbReference>
<dbReference type="EMBL" id="JANBUL010000025">
    <property type="protein sequence ID" value="KAJ2784519.1"/>
    <property type="molecule type" value="Genomic_DNA"/>
</dbReference>
<dbReference type="OrthoDB" id="2744543at2759"/>
<name>A0A9W8LL77_9FUNG</name>
<dbReference type="InterPro" id="IPR000182">
    <property type="entry name" value="GNAT_dom"/>
</dbReference>
<dbReference type="GO" id="GO:0016747">
    <property type="term" value="F:acyltransferase activity, transferring groups other than amino-acyl groups"/>
    <property type="evidence" value="ECO:0007669"/>
    <property type="project" value="InterPro"/>
</dbReference>
<evidence type="ECO:0000259" key="1">
    <source>
        <dbReference type="PROSITE" id="PS51186"/>
    </source>
</evidence>
<dbReference type="Gene3D" id="3.40.630.30">
    <property type="match status" value="1"/>
</dbReference>
<dbReference type="InterPro" id="IPR016181">
    <property type="entry name" value="Acyl_CoA_acyltransferase"/>
</dbReference>
<reference evidence="2" key="1">
    <citation type="submission" date="2022-07" db="EMBL/GenBank/DDBJ databases">
        <title>Phylogenomic reconstructions and comparative analyses of Kickxellomycotina fungi.</title>
        <authorList>
            <person name="Reynolds N.K."/>
            <person name="Stajich J.E."/>
            <person name="Barry K."/>
            <person name="Grigoriev I.V."/>
            <person name="Crous P."/>
            <person name="Smith M.E."/>
        </authorList>
    </citation>
    <scope>NUCLEOTIDE SEQUENCE</scope>
    <source>
        <strain evidence="2">NBRC 105414</strain>
    </source>
</reference>
<keyword evidence="3" id="KW-1185">Reference proteome</keyword>
<dbReference type="Proteomes" id="UP001140217">
    <property type="component" value="Unassembled WGS sequence"/>
</dbReference>